<gene>
    <name evidence="2" type="ORF">GMARGA_LOCUS24942</name>
</gene>
<evidence type="ECO:0000313" key="3">
    <source>
        <dbReference type="Proteomes" id="UP000789901"/>
    </source>
</evidence>
<evidence type="ECO:0000313" key="2">
    <source>
        <dbReference type="EMBL" id="CAG8809692.1"/>
    </source>
</evidence>
<dbReference type="EMBL" id="CAJVQB010026989">
    <property type="protein sequence ID" value="CAG8809692.1"/>
    <property type="molecule type" value="Genomic_DNA"/>
</dbReference>
<feature type="compositionally biased region" description="Basic and acidic residues" evidence="1">
    <location>
        <begin position="1"/>
        <end position="23"/>
    </location>
</feature>
<protein>
    <submittedName>
        <fullName evidence="2">23255_t:CDS:1</fullName>
    </submittedName>
</protein>
<dbReference type="Proteomes" id="UP000789901">
    <property type="component" value="Unassembled WGS sequence"/>
</dbReference>
<accession>A0ABN7W0L5</accession>
<name>A0ABN7W0L5_GIGMA</name>
<sequence length="118" mass="13036">TISSEPEKNIAETSTTDRIEKGKNSSPTPPVTDETQELFDSIIDQTECSVVSSFKSTNISVTPEIKYVKSLDDKLETPKIVEKSEIQDYTLSVENEPKISTNLSVENNKPESSNKVSP</sequence>
<feature type="region of interest" description="Disordered" evidence="1">
    <location>
        <begin position="1"/>
        <end position="34"/>
    </location>
</feature>
<reference evidence="2 3" key="1">
    <citation type="submission" date="2021-06" db="EMBL/GenBank/DDBJ databases">
        <authorList>
            <person name="Kallberg Y."/>
            <person name="Tangrot J."/>
            <person name="Rosling A."/>
        </authorList>
    </citation>
    <scope>NUCLEOTIDE SEQUENCE [LARGE SCALE GENOMIC DNA]</scope>
    <source>
        <strain evidence="2 3">120-4 pot B 10/14</strain>
    </source>
</reference>
<feature type="non-terminal residue" evidence="2">
    <location>
        <position position="1"/>
    </location>
</feature>
<comment type="caution">
    <text evidence="2">The sequence shown here is derived from an EMBL/GenBank/DDBJ whole genome shotgun (WGS) entry which is preliminary data.</text>
</comment>
<feature type="region of interest" description="Disordered" evidence="1">
    <location>
        <begin position="97"/>
        <end position="118"/>
    </location>
</feature>
<organism evidence="2 3">
    <name type="scientific">Gigaspora margarita</name>
    <dbReference type="NCBI Taxonomy" id="4874"/>
    <lineage>
        <taxon>Eukaryota</taxon>
        <taxon>Fungi</taxon>
        <taxon>Fungi incertae sedis</taxon>
        <taxon>Mucoromycota</taxon>
        <taxon>Glomeromycotina</taxon>
        <taxon>Glomeromycetes</taxon>
        <taxon>Diversisporales</taxon>
        <taxon>Gigasporaceae</taxon>
        <taxon>Gigaspora</taxon>
    </lineage>
</organism>
<keyword evidence="3" id="KW-1185">Reference proteome</keyword>
<evidence type="ECO:0000256" key="1">
    <source>
        <dbReference type="SAM" id="MobiDB-lite"/>
    </source>
</evidence>
<proteinExistence type="predicted"/>